<dbReference type="GO" id="GO:0031297">
    <property type="term" value="P:replication fork processing"/>
    <property type="evidence" value="ECO:0007669"/>
    <property type="project" value="UniProtKB-UniRule"/>
</dbReference>
<dbReference type="GO" id="GO:0043111">
    <property type="term" value="P:replication fork arrest"/>
    <property type="evidence" value="ECO:0007669"/>
    <property type="project" value="TreeGrafter"/>
</dbReference>
<proteinExistence type="inferred from homology"/>
<dbReference type="InterPro" id="IPR012923">
    <property type="entry name" value="Csm3"/>
</dbReference>
<dbReference type="GO" id="GO:0003677">
    <property type="term" value="F:DNA binding"/>
    <property type="evidence" value="ECO:0007669"/>
    <property type="project" value="TreeGrafter"/>
</dbReference>
<feature type="compositionally biased region" description="Basic and acidic residues" evidence="7">
    <location>
        <begin position="129"/>
        <end position="138"/>
    </location>
</feature>
<comment type="subcellular location">
    <subcellularLocation>
        <location evidence="1 6">Nucleus</location>
    </subcellularLocation>
</comment>
<protein>
    <recommendedName>
        <fullName evidence="6">TIMELESS-interacting protein</fullName>
    </recommendedName>
</protein>
<evidence type="ECO:0000256" key="7">
    <source>
        <dbReference type="SAM" id="MobiDB-lite"/>
    </source>
</evidence>
<evidence type="ECO:0000256" key="2">
    <source>
        <dbReference type="ARBA" id="ARBA00006075"/>
    </source>
</evidence>
<sequence length="492" mass="54937">MDFCVHLRGSKEILKISSSRVLSSTRISELNDSSVSYSSKVEKPRHRLRIVLDDEDDISDKENNSTDVDVSTHLPSSIHAITSTGIPRVDASSSSEDERRFNDESEQGSNSDVTEDEAESILSGDDDSNDSRRGEISLKHSSKLRAYSTNKDEASNGYNASSSQNLPSGADDDAVDIGVLEKLRKMSKGAAKRVVKNPRPKLDPQRLLSNKGLPALLNDFKKVKFRGKGFEFQDLDRLLFTYEAWSHRLVPRMSFPEVVDRLETVGSKREIRVALHKLRNGIWPPYASEEQAVPSSDDEKITSEQEDPDLVWKRALESIPETTLNSAKSSHKVNDILEEQDHKKARDLTDSFSIHSPQPCTSFTDSESRAERNKRLALERLAARRSSGIINNEKLSTSHILKNALKAAINTVPLSNDVDINEPVLNTSINKNLNTSVFMNTSQRSENFNTMPINSITSINSPDDVSEQIILNSEEVSPYHMDDESNLVIDLS</sequence>
<dbReference type="GO" id="GO:0000076">
    <property type="term" value="P:DNA replication checkpoint signaling"/>
    <property type="evidence" value="ECO:0007669"/>
    <property type="project" value="UniProtKB-UniRule"/>
</dbReference>
<dbReference type="EMBL" id="JALJAT010000002">
    <property type="protein sequence ID" value="KAK4473128.1"/>
    <property type="molecule type" value="Genomic_DNA"/>
</dbReference>
<keyword evidence="3 6" id="KW-0227">DNA damage</keyword>
<comment type="function">
    <text evidence="6">Plays an important role in the control of DNA replication and the maintenance of replication fork stability.</text>
</comment>
<dbReference type="Pfam" id="PF07962">
    <property type="entry name" value="Swi3"/>
    <property type="match status" value="1"/>
</dbReference>
<evidence type="ECO:0000259" key="8">
    <source>
        <dbReference type="Pfam" id="PF07962"/>
    </source>
</evidence>
<comment type="similarity">
    <text evidence="2 6">Belongs to the CSM3 family.</text>
</comment>
<evidence type="ECO:0000256" key="3">
    <source>
        <dbReference type="ARBA" id="ARBA00022763"/>
    </source>
</evidence>
<evidence type="ECO:0000256" key="6">
    <source>
        <dbReference type="RuleBase" id="RU366049"/>
    </source>
</evidence>
<gene>
    <name evidence="9" type="ORF">MN116_004312</name>
</gene>
<evidence type="ECO:0000313" key="10">
    <source>
        <dbReference type="Proteomes" id="UP001292079"/>
    </source>
</evidence>
<reference evidence="9" key="1">
    <citation type="submission" date="2022-04" db="EMBL/GenBank/DDBJ databases">
        <authorList>
            <person name="Xu L."/>
            <person name="Lv Z."/>
        </authorList>
    </citation>
    <scope>NUCLEOTIDE SEQUENCE</scope>
    <source>
        <strain evidence="9">LV_2022a</strain>
    </source>
</reference>
<dbReference type="GO" id="GO:0006974">
    <property type="term" value="P:DNA damage response"/>
    <property type="evidence" value="ECO:0007669"/>
    <property type="project" value="UniProtKB-KW"/>
</dbReference>
<keyword evidence="5 6" id="KW-0131">Cell cycle</keyword>
<accession>A0AAE1ZGA3</accession>
<dbReference type="InterPro" id="IPR040038">
    <property type="entry name" value="TIPIN/Csm3/Swi3"/>
</dbReference>
<evidence type="ECO:0000256" key="4">
    <source>
        <dbReference type="ARBA" id="ARBA00023242"/>
    </source>
</evidence>
<dbReference type="PANTHER" id="PTHR13220:SF11">
    <property type="entry name" value="TIMELESS-INTERACTING PROTEIN"/>
    <property type="match status" value="1"/>
</dbReference>
<feature type="compositionally biased region" description="Acidic residues" evidence="7">
    <location>
        <begin position="113"/>
        <end position="128"/>
    </location>
</feature>
<organism evidence="9 10">
    <name type="scientific">Schistosoma mekongi</name>
    <name type="common">Parasitic worm</name>
    <dbReference type="NCBI Taxonomy" id="38744"/>
    <lineage>
        <taxon>Eukaryota</taxon>
        <taxon>Metazoa</taxon>
        <taxon>Spiralia</taxon>
        <taxon>Lophotrochozoa</taxon>
        <taxon>Platyhelminthes</taxon>
        <taxon>Trematoda</taxon>
        <taxon>Digenea</taxon>
        <taxon>Strigeidida</taxon>
        <taxon>Schistosomatoidea</taxon>
        <taxon>Schistosomatidae</taxon>
        <taxon>Schistosoma</taxon>
    </lineage>
</organism>
<keyword evidence="4 6" id="KW-0539">Nucleus</keyword>
<keyword evidence="10" id="KW-1185">Reference proteome</keyword>
<evidence type="ECO:0000256" key="5">
    <source>
        <dbReference type="ARBA" id="ARBA00023306"/>
    </source>
</evidence>
<evidence type="ECO:0000313" key="9">
    <source>
        <dbReference type="EMBL" id="KAK4473128.1"/>
    </source>
</evidence>
<evidence type="ECO:0000256" key="1">
    <source>
        <dbReference type="ARBA" id="ARBA00004123"/>
    </source>
</evidence>
<feature type="compositionally biased region" description="Polar residues" evidence="7">
    <location>
        <begin position="65"/>
        <end position="85"/>
    </location>
</feature>
<dbReference type="GO" id="GO:0031298">
    <property type="term" value="C:replication fork protection complex"/>
    <property type="evidence" value="ECO:0007669"/>
    <property type="project" value="TreeGrafter"/>
</dbReference>
<name>A0AAE1ZGA3_SCHME</name>
<dbReference type="Proteomes" id="UP001292079">
    <property type="component" value="Unassembled WGS sequence"/>
</dbReference>
<reference evidence="9" key="2">
    <citation type="journal article" date="2023" name="Infect Dis Poverty">
        <title>Chromosome-scale genome of the human blood fluke Schistosoma mekongi and its implications for public health.</title>
        <authorList>
            <person name="Zhou M."/>
            <person name="Xu L."/>
            <person name="Xu D."/>
            <person name="Chen W."/>
            <person name="Khan J."/>
            <person name="Hu Y."/>
            <person name="Huang H."/>
            <person name="Wei H."/>
            <person name="Zhang Y."/>
            <person name="Chusongsang P."/>
            <person name="Tanasarnprasert K."/>
            <person name="Hu X."/>
            <person name="Limpanont Y."/>
            <person name="Lv Z."/>
        </authorList>
    </citation>
    <scope>NUCLEOTIDE SEQUENCE</scope>
    <source>
        <strain evidence="9">LV_2022a</strain>
    </source>
</reference>
<comment type="caution">
    <text evidence="9">The sequence shown here is derived from an EMBL/GenBank/DDBJ whole genome shotgun (WGS) entry which is preliminary data.</text>
</comment>
<dbReference type="PANTHER" id="PTHR13220">
    <property type="entry name" value="TIMELESS INTERACTING-RELATED"/>
    <property type="match status" value="1"/>
</dbReference>
<feature type="domain" description="Chromosome segregation in meiosis protein 3" evidence="8">
    <location>
        <begin position="201"/>
        <end position="281"/>
    </location>
</feature>
<feature type="compositionally biased region" description="Polar residues" evidence="7">
    <location>
        <begin position="156"/>
        <end position="167"/>
    </location>
</feature>
<feature type="region of interest" description="Disordered" evidence="7">
    <location>
        <begin position="58"/>
        <end position="171"/>
    </location>
</feature>
<dbReference type="AlphaFoldDB" id="A0AAE1ZGA3"/>